<proteinExistence type="predicted"/>
<sequence>MFDTAPLGSHGSVRFRFAASAMRVHRCTIVLSAQLSPPRIRAERTH</sequence>
<protein>
    <submittedName>
        <fullName evidence="1">Uncharacterized protein</fullName>
    </submittedName>
</protein>
<dbReference type="RefSeq" id="WP_260726687.1">
    <property type="nucleotide sequence ID" value="NZ_BAAABS010000010.1"/>
</dbReference>
<evidence type="ECO:0000313" key="1">
    <source>
        <dbReference type="EMBL" id="UWZ37327.1"/>
    </source>
</evidence>
<keyword evidence="2" id="KW-1185">Reference proteome</keyword>
<accession>A0ABY5Z772</accession>
<gene>
    <name evidence="1" type="ORF">Drose_03305</name>
</gene>
<organism evidence="1 2">
    <name type="scientific">Dactylosporangium roseum</name>
    <dbReference type="NCBI Taxonomy" id="47989"/>
    <lineage>
        <taxon>Bacteria</taxon>
        <taxon>Bacillati</taxon>
        <taxon>Actinomycetota</taxon>
        <taxon>Actinomycetes</taxon>
        <taxon>Micromonosporales</taxon>
        <taxon>Micromonosporaceae</taxon>
        <taxon>Dactylosporangium</taxon>
    </lineage>
</organism>
<evidence type="ECO:0000313" key="2">
    <source>
        <dbReference type="Proteomes" id="UP001058271"/>
    </source>
</evidence>
<reference evidence="1" key="1">
    <citation type="submission" date="2021-04" db="EMBL/GenBank/DDBJ databases">
        <title>Biosynthetic gene clusters of Dactylosporangioum roseum.</title>
        <authorList>
            <person name="Hartkoorn R.C."/>
            <person name="Beaudoing E."/>
            <person name="Hot D."/>
            <person name="Moureu S."/>
        </authorList>
    </citation>
    <scope>NUCLEOTIDE SEQUENCE</scope>
    <source>
        <strain evidence="1">NRRL B-16295</strain>
    </source>
</reference>
<name>A0ABY5Z772_9ACTN</name>
<dbReference type="EMBL" id="CP073721">
    <property type="protein sequence ID" value="UWZ37327.1"/>
    <property type="molecule type" value="Genomic_DNA"/>
</dbReference>
<dbReference type="Proteomes" id="UP001058271">
    <property type="component" value="Chromosome"/>
</dbReference>